<dbReference type="PANTHER" id="PTHR24246:SF27">
    <property type="entry name" value="ADENOSINE RECEPTOR, ISOFORM A"/>
    <property type="match status" value="1"/>
</dbReference>
<dbReference type="Proteomes" id="UP001249851">
    <property type="component" value="Unassembled WGS sequence"/>
</dbReference>
<reference evidence="12" key="1">
    <citation type="journal article" date="2023" name="G3 (Bethesda)">
        <title>Whole genome assembly and annotation of the endangered Caribbean coral Acropora cervicornis.</title>
        <authorList>
            <person name="Selwyn J.D."/>
            <person name="Vollmer S.V."/>
        </authorList>
    </citation>
    <scope>NUCLEOTIDE SEQUENCE</scope>
    <source>
        <strain evidence="12">K2</strain>
    </source>
</reference>
<evidence type="ECO:0000256" key="2">
    <source>
        <dbReference type="ARBA" id="ARBA00022475"/>
    </source>
</evidence>
<gene>
    <name evidence="12" type="ORF">P5673_007233</name>
</gene>
<dbReference type="AlphaFoldDB" id="A0AAD9VBG9"/>
<keyword evidence="3 10" id="KW-0812">Transmembrane</keyword>
<dbReference type="InterPro" id="IPR000276">
    <property type="entry name" value="GPCR_Rhodpsn"/>
</dbReference>
<reference evidence="12" key="2">
    <citation type="journal article" date="2023" name="Science">
        <title>Genomic signatures of disease resistance in endangered staghorn corals.</title>
        <authorList>
            <person name="Vollmer S.V."/>
            <person name="Selwyn J.D."/>
            <person name="Despard B.A."/>
            <person name="Roesel C.L."/>
        </authorList>
    </citation>
    <scope>NUCLEOTIDE SEQUENCE</scope>
    <source>
        <strain evidence="12">K2</strain>
    </source>
</reference>
<accession>A0AAD9VBG9</accession>
<keyword evidence="8" id="KW-0325">Glycoprotein</keyword>
<dbReference type="PROSITE" id="PS50262">
    <property type="entry name" value="G_PROTEIN_RECEP_F1_2"/>
    <property type="match status" value="1"/>
</dbReference>
<dbReference type="PRINTS" id="PR00237">
    <property type="entry name" value="GPCRRHODOPSN"/>
</dbReference>
<dbReference type="Pfam" id="PF00001">
    <property type="entry name" value="7tm_1"/>
    <property type="match status" value="1"/>
</dbReference>
<evidence type="ECO:0000256" key="8">
    <source>
        <dbReference type="ARBA" id="ARBA00023180"/>
    </source>
</evidence>
<dbReference type="Gene3D" id="1.20.1070.10">
    <property type="entry name" value="Rhodopsin 7-helix transmembrane proteins"/>
    <property type="match status" value="1"/>
</dbReference>
<evidence type="ECO:0000256" key="4">
    <source>
        <dbReference type="ARBA" id="ARBA00022989"/>
    </source>
</evidence>
<organism evidence="12 13">
    <name type="scientific">Acropora cervicornis</name>
    <name type="common">Staghorn coral</name>
    <dbReference type="NCBI Taxonomy" id="6130"/>
    <lineage>
        <taxon>Eukaryota</taxon>
        <taxon>Metazoa</taxon>
        <taxon>Cnidaria</taxon>
        <taxon>Anthozoa</taxon>
        <taxon>Hexacorallia</taxon>
        <taxon>Scleractinia</taxon>
        <taxon>Astrocoeniina</taxon>
        <taxon>Acroporidae</taxon>
        <taxon>Acropora</taxon>
    </lineage>
</organism>
<keyword evidence="9" id="KW-0807">Transducer</keyword>
<evidence type="ECO:0000313" key="13">
    <source>
        <dbReference type="Proteomes" id="UP001249851"/>
    </source>
</evidence>
<evidence type="ECO:0000256" key="7">
    <source>
        <dbReference type="ARBA" id="ARBA00023170"/>
    </source>
</evidence>
<keyword evidence="2" id="KW-1003">Cell membrane</keyword>
<comment type="subcellular location">
    <subcellularLocation>
        <location evidence="1">Cell membrane</location>
        <topology evidence="1">Multi-pass membrane protein</topology>
    </subcellularLocation>
</comment>
<dbReference type="InterPro" id="IPR017452">
    <property type="entry name" value="GPCR_Rhodpsn_7TM"/>
</dbReference>
<keyword evidence="7 12" id="KW-0675">Receptor</keyword>
<dbReference type="GO" id="GO:0005886">
    <property type="term" value="C:plasma membrane"/>
    <property type="evidence" value="ECO:0007669"/>
    <property type="project" value="UniProtKB-SubCell"/>
</dbReference>
<dbReference type="PANTHER" id="PTHR24246">
    <property type="entry name" value="OLFACTORY RECEPTOR AND ADENOSINE RECEPTOR"/>
    <property type="match status" value="1"/>
</dbReference>
<proteinExistence type="predicted"/>
<evidence type="ECO:0000256" key="6">
    <source>
        <dbReference type="ARBA" id="ARBA00023136"/>
    </source>
</evidence>
<comment type="caution">
    <text evidence="12">The sequence shown here is derived from an EMBL/GenBank/DDBJ whole genome shotgun (WGS) entry which is preliminary data.</text>
</comment>
<dbReference type="EMBL" id="JARQWQ010000012">
    <property type="protein sequence ID" value="KAK2568234.1"/>
    <property type="molecule type" value="Genomic_DNA"/>
</dbReference>
<feature type="transmembrane region" description="Helical" evidence="10">
    <location>
        <begin position="49"/>
        <end position="73"/>
    </location>
</feature>
<sequence length="278" mass="31837">MTEAAIFFTYGIDTFFFGCSLVFLVSISIERLNAMRNPMQHRLMSSSSYRRWVFVVWGASMLYTIFTISLLSFNILGLLVWFILAGCVLACLLILTGCYIAIFATVRRNKNPTLTDRHARTERRLTVTLFIVTLVSLTVWLPYVLFTFLSAPMSRLLSPEAVLRVRSICEFLFYANSFLNAILYTIRMPEFRKEIRSLVRFFNPLGVTMCVDIQFVGKSNKKQTYAVHRIEPFTLGVSVPEKRFINSSDLDFNRNGNVTSHALCRVTTRVKRPDGGLV</sequence>
<feature type="transmembrane region" description="Helical" evidence="10">
    <location>
        <begin position="6"/>
        <end position="29"/>
    </location>
</feature>
<keyword evidence="6 10" id="KW-0472">Membrane</keyword>
<evidence type="ECO:0000256" key="1">
    <source>
        <dbReference type="ARBA" id="ARBA00004651"/>
    </source>
</evidence>
<feature type="transmembrane region" description="Helical" evidence="10">
    <location>
        <begin position="125"/>
        <end position="145"/>
    </location>
</feature>
<dbReference type="GO" id="GO:0004930">
    <property type="term" value="F:G protein-coupled receptor activity"/>
    <property type="evidence" value="ECO:0007669"/>
    <property type="project" value="UniProtKB-KW"/>
</dbReference>
<protein>
    <submittedName>
        <fullName evidence="12">Trace amine-associated receptor 3</fullName>
    </submittedName>
</protein>
<keyword evidence="13" id="KW-1185">Reference proteome</keyword>
<dbReference type="CDD" id="cd00637">
    <property type="entry name" value="7tm_classA_rhodopsin-like"/>
    <property type="match status" value="1"/>
</dbReference>
<evidence type="ECO:0000256" key="3">
    <source>
        <dbReference type="ARBA" id="ARBA00022692"/>
    </source>
</evidence>
<feature type="transmembrane region" description="Helical" evidence="10">
    <location>
        <begin position="79"/>
        <end position="104"/>
    </location>
</feature>
<dbReference type="SUPFAM" id="SSF81321">
    <property type="entry name" value="Family A G protein-coupled receptor-like"/>
    <property type="match status" value="1"/>
</dbReference>
<evidence type="ECO:0000256" key="9">
    <source>
        <dbReference type="ARBA" id="ARBA00023224"/>
    </source>
</evidence>
<keyword evidence="5" id="KW-0297">G-protein coupled receptor</keyword>
<evidence type="ECO:0000313" key="12">
    <source>
        <dbReference type="EMBL" id="KAK2568234.1"/>
    </source>
</evidence>
<evidence type="ECO:0000256" key="10">
    <source>
        <dbReference type="SAM" id="Phobius"/>
    </source>
</evidence>
<evidence type="ECO:0000256" key="5">
    <source>
        <dbReference type="ARBA" id="ARBA00023040"/>
    </source>
</evidence>
<name>A0AAD9VBG9_ACRCE</name>
<evidence type="ECO:0000259" key="11">
    <source>
        <dbReference type="PROSITE" id="PS50262"/>
    </source>
</evidence>
<keyword evidence="4 10" id="KW-1133">Transmembrane helix</keyword>
<feature type="transmembrane region" description="Helical" evidence="10">
    <location>
        <begin position="165"/>
        <end position="186"/>
    </location>
</feature>
<feature type="domain" description="G-protein coupled receptors family 1 profile" evidence="11">
    <location>
        <begin position="1"/>
        <end position="184"/>
    </location>
</feature>